<evidence type="ECO:0000256" key="1">
    <source>
        <dbReference type="SAM" id="Coils"/>
    </source>
</evidence>
<gene>
    <name evidence="2" type="ORF">CUNI_LOCUS12837</name>
</gene>
<feature type="non-terminal residue" evidence="2">
    <location>
        <position position="134"/>
    </location>
</feature>
<protein>
    <submittedName>
        <fullName evidence="2">Uncharacterized protein</fullName>
    </submittedName>
</protein>
<dbReference type="AlphaFoldDB" id="A0A8S3ZDK8"/>
<keyword evidence="3" id="KW-1185">Reference proteome</keyword>
<sequence>KKLSELFVRARTLDEIEKCERLRRLADARMEDRNRLHKRREERINKEQISRDKLIKPVTFEDIARERAMMKRQIGEAYTIAEMIQDIDEFEKRKYEEEQRKDRTEIAVSDKEKDTSPEIYIKMIPVKEERNYNC</sequence>
<evidence type="ECO:0000313" key="3">
    <source>
        <dbReference type="Proteomes" id="UP000678393"/>
    </source>
</evidence>
<accession>A0A8S3ZDK8</accession>
<comment type="caution">
    <text evidence="2">The sequence shown here is derived from an EMBL/GenBank/DDBJ whole genome shotgun (WGS) entry which is preliminary data.</text>
</comment>
<dbReference type="Proteomes" id="UP000678393">
    <property type="component" value="Unassembled WGS sequence"/>
</dbReference>
<keyword evidence="1" id="KW-0175">Coiled coil</keyword>
<name>A0A8S3ZDK8_9EUPU</name>
<organism evidence="2 3">
    <name type="scientific">Candidula unifasciata</name>
    <dbReference type="NCBI Taxonomy" id="100452"/>
    <lineage>
        <taxon>Eukaryota</taxon>
        <taxon>Metazoa</taxon>
        <taxon>Spiralia</taxon>
        <taxon>Lophotrochozoa</taxon>
        <taxon>Mollusca</taxon>
        <taxon>Gastropoda</taxon>
        <taxon>Heterobranchia</taxon>
        <taxon>Euthyneura</taxon>
        <taxon>Panpulmonata</taxon>
        <taxon>Eupulmonata</taxon>
        <taxon>Stylommatophora</taxon>
        <taxon>Helicina</taxon>
        <taxon>Helicoidea</taxon>
        <taxon>Geomitridae</taxon>
        <taxon>Candidula</taxon>
    </lineage>
</organism>
<dbReference type="EMBL" id="CAJHNH020002635">
    <property type="protein sequence ID" value="CAG5127279.1"/>
    <property type="molecule type" value="Genomic_DNA"/>
</dbReference>
<proteinExistence type="predicted"/>
<feature type="coiled-coil region" evidence="1">
    <location>
        <begin position="80"/>
        <end position="107"/>
    </location>
</feature>
<evidence type="ECO:0000313" key="2">
    <source>
        <dbReference type="EMBL" id="CAG5127279.1"/>
    </source>
</evidence>
<reference evidence="2" key="1">
    <citation type="submission" date="2021-04" db="EMBL/GenBank/DDBJ databases">
        <authorList>
            <consortium name="Molecular Ecology Group"/>
        </authorList>
    </citation>
    <scope>NUCLEOTIDE SEQUENCE</scope>
</reference>